<feature type="region of interest" description="Disordered" evidence="2">
    <location>
        <begin position="589"/>
        <end position="625"/>
    </location>
</feature>
<name>A0A6H5J511_9HYME</name>
<feature type="compositionally biased region" description="Basic and acidic residues" evidence="2">
    <location>
        <begin position="597"/>
        <end position="608"/>
    </location>
</feature>
<dbReference type="PROSITE" id="PS50158">
    <property type="entry name" value="ZF_CCHC"/>
    <property type="match status" value="1"/>
</dbReference>
<keyword evidence="1" id="KW-0863">Zinc-finger</keyword>
<reference evidence="5 6" key="1">
    <citation type="submission" date="2020-02" db="EMBL/GenBank/DDBJ databases">
        <authorList>
            <person name="Ferguson B K."/>
        </authorList>
    </citation>
    <scope>NUCLEOTIDE SEQUENCE [LARGE SCALE GENOMIC DNA]</scope>
</reference>
<keyword evidence="6" id="KW-1185">Reference proteome</keyword>
<dbReference type="GO" id="GO:0003676">
    <property type="term" value="F:nucleic acid binding"/>
    <property type="evidence" value="ECO:0007669"/>
    <property type="project" value="InterPro"/>
</dbReference>
<feature type="region of interest" description="Disordered" evidence="2">
    <location>
        <begin position="215"/>
        <end position="252"/>
    </location>
</feature>
<evidence type="ECO:0000256" key="3">
    <source>
        <dbReference type="SAM" id="SignalP"/>
    </source>
</evidence>
<dbReference type="OrthoDB" id="2014905at2759"/>
<dbReference type="Proteomes" id="UP000479190">
    <property type="component" value="Unassembled WGS sequence"/>
</dbReference>
<dbReference type="InterPro" id="IPR001878">
    <property type="entry name" value="Znf_CCHC"/>
</dbReference>
<dbReference type="EMBL" id="CADCXV010001204">
    <property type="protein sequence ID" value="CAB0042532.1"/>
    <property type="molecule type" value="Genomic_DNA"/>
</dbReference>
<dbReference type="PANTHER" id="PTHR33198">
    <property type="entry name" value="ANK_REP_REGION DOMAIN-CONTAINING PROTEIN-RELATED"/>
    <property type="match status" value="1"/>
</dbReference>
<feature type="compositionally biased region" description="Low complexity" evidence="2">
    <location>
        <begin position="610"/>
        <end position="621"/>
    </location>
</feature>
<evidence type="ECO:0000259" key="4">
    <source>
        <dbReference type="PROSITE" id="PS50158"/>
    </source>
</evidence>
<sequence length="1054" mass="120343">MSIKCLLLFIRAFTHRWSHAVSRSTSYHRLYLRLNICRDAAHRVDVYMLIKLNDLHVDFFLDNSIKILATIVARCTRSKSELGDDFLRVLTKIYFPREYNPGWLAWRTSSEPATYTTSMSNQTRLNRIIFHANAHVSFIAIQNLELLINFKHMCYFAIILIFMRKCCICVNNEILAKKNFNKILSGDSERSSAAASWRVKYPPITLRPKLRRIPARWSPKDRTPSADVGQRSASFRRKSANTRKSTDPSAPRWYPKGWSPISELLVLALTDGVFTHHGGSQKKREGLARWQIKKRGKFFPDSWDGVGPSSMRKQKKVTLVMTKFGLEDSFSEPGNTTTDAAAALLQLAMTNEVDVEEFVLTKTSYGTFVLKTGLEFVLMADGSYVRGSTLNPQQAKAPGNNSVVNVSGNIGKIEEFQGGSDWSIYNERLEQYFSANFVEDQRKVSVLLTSIGSSVYKTLRDLCSPTLPQEKAYQDLCDILKKHYSPRISVYKEHRQFYRLVQGPSENVSQWYARVKKGAVECQFGAELDNRIKDQFVSGLKEGKILDRIFEENHSTPLADTLEIALKKEASLMLSSTTSAEINKVYYNKSQPAKSNTDSKKSRGKSENSKQQQQQQQKQRQTCNACGDDNHDFRKCKYRKYKCKNCGKQGHLAKVCKIDSKPTNSVIEEVSESSDVCNALSLSVSALYIISQKYDNAAALSQTLLDKQRANTYSVLGSYILNTSYSTLFYVFNLNEIVVLAQEGIYLKSIRQISAKTLATRRQAFAKRTCAVITNSCQRSHNLIFDLSGYTNKSITQSELNGDGLLLAVPKHRRSLEKRLSHRFGWPEYHWKPLTPKTNLKLCKTCGHHYEFGSICVAHENPNSKIKCPLRDQRVFELALFVFDSGGIKTFGWPEYHWKPLTPKTNLKLCKTCGHHYEFGSICVAHENPNSKIKCPLRDQRVFELALFVFDSGGIKTFGWPEYHWKPLTPKTNLKLCKTCGHHYEFGSICDSHQFIMYIFRSNELLKRYPCLKKARIQFFTGNTLLSYICIQTFSTKYHFACPELFGLHVNKIN</sequence>
<dbReference type="SUPFAM" id="SSF57756">
    <property type="entry name" value="Retrovirus zinc finger-like domains"/>
    <property type="match status" value="1"/>
</dbReference>
<evidence type="ECO:0000256" key="2">
    <source>
        <dbReference type="SAM" id="MobiDB-lite"/>
    </source>
</evidence>
<feature type="signal peptide" evidence="3">
    <location>
        <begin position="1"/>
        <end position="20"/>
    </location>
</feature>
<evidence type="ECO:0000313" key="5">
    <source>
        <dbReference type="EMBL" id="CAB0042532.1"/>
    </source>
</evidence>
<proteinExistence type="predicted"/>
<keyword evidence="3" id="KW-0732">Signal</keyword>
<keyword evidence="1" id="KW-0862">Zinc</keyword>
<dbReference type="SMART" id="SM00343">
    <property type="entry name" value="ZnF_C2HC"/>
    <property type="match status" value="2"/>
</dbReference>
<organism evidence="5 6">
    <name type="scientific">Trichogramma brassicae</name>
    <dbReference type="NCBI Taxonomy" id="86971"/>
    <lineage>
        <taxon>Eukaryota</taxon>
        <taxon>Metazoa</taxon>
        <taxon>Ecdysozoa</taxon>
        <taxon>Arthropoda</taxon>
        <taxon>Hexapoda</taxon>
        <taxon>Insecta</taxon>
        <taxon>Pterygota</taxon>
        <taxon>Neoptera</taxon>
        <taxon>Endopterygota</taxon>
        <taxon>Hymenoptera</taxon>
        <taxon>Apocrita</taxon>
        <taxon>Proctotrupomorpha</taxon>
        <taxon>Chalcidoidea</taxon>
        <taxon>Trichogrammatidae</taxon>
        <taxon>Trichogramma</taxon>
    </lineage>
</organism>
<accession>A0A6H5J511</accession>
<gene>
    <name evidence="5" type="ORF">TBRA_LOCUS14149</name>
</gene>
<dbReference type="Gene3D" id="4.10.60.10">
    <property type="entry name" value="Zinc finger, CCHC-type"/>
    <property type="match status" value="1"/>
</dbReference>
<evidence type="ECO:0000256" key="1">
    <source>
        <dbReference type="PROSITE-ProRule" id="PRU00047"/>
    </source>
</evidence>
<keyword evidence="1" id="KW-0479">Metal-binding</keyword>
<dbReference type="GO" id="GO:0008270">
    <property type="term" value="F:zinc ion binding"/>
    <property type="evidence" value="ECO:0007669"/>
    <property type="project" value="UniProtKB-KW"/>
</dbReference>
<dbReference type="PANTHER" id="PTHR33198:SF19">
    <property type="entry name" value="CCHC-TYPE DOMAIN-CONTAINING PROTEIN"/>
    <property type="match status" value="1"/>
</dbReference>
<protein>
    <recommendedName>
        <fullName evidence="4">CCHC-type domain-containing protein</fullName>
    </recommendedName>
</protein>
<dbReference type="InterPro" id="IPR036875">
    <property type="entry name" value="Znf_CCHC_sf"/>
</dbReference>
<dbReference type="AlphaFoldDB" id="A0A6H5J511"/>
<evidence type="ECO:0000313" key="6">
    <source>
        <dbReference type="Proteomes" id="UP000479190"/>
    </source>
</evidence>
<feature type="domain" description="CCHC-type" evidence="4">
    <location>
        <begin position="642"/>
        <end position="657"/>
    </location>
</feature>
<feature type="chain" id="PRO_5026050968" description="CCHC-type domain-containing protein" evidence="3">
    <location>
        <begin position="21"/>
        <end position="1054"/>
    </location>
</feature>